<evidence type="ECO:0000313" key="3">
    <source>
        <dbReference type="Proteomes" id="UP000034786"/>
    </source>
</evidence>
<reference evidence="3" key="1">
    <citation type="submission" date="2015-02" db="EMBL/GenBank/DDBJ databases">
        <authorList>
            <person name="Ju K.-S."/>
            <person name="Doroghazi J.R."/>
            <person name="Metcalf W."/>
        </authorList>
    </citation>
    <scope>NUCLEOTIDE SEQUENCE [LARGE SCALE GENOMIC DNA]</scope>
    <source>
        <strain evidence="3">NRRL B-16380</strain>
    </source>
</reference>
<dbReference type="RefSeq" id="WP_031139123.1">
    <property type="nucleotide sequence ID" value="NZ_JBMVBE010000014.1"/>
</dbReference>
<evidence type="ECO:0000259" key="1">
    <source>
        <dbReference type="PROSITE" id="PS50075"/>
    </source>
</evidence>
<dbReference type="EMBL" id="JYJH01000069">
    <property type="protein sequence ID" value="KJK33925.1"/>
    <property type="molecule type" value="Genomic_DNA"/>
</dbReference>
<evidence type="ECO:0000313" key="2">
    <source>
        <dbReference type="EMBL" id="KJK33925.1"/>
    </source>
</evidence>
<name>A0A0M2GBG1_9ACTN</name>
<dbReference type="SUPFAM" id="SSF47336">
    <property type="entry name" value="ACP-like"/>
    <property type="match status" value="1"/>
</dbReference>
<dbReference type="InterPro" id="IPR036736">
    <property type="entry name" value="ACP-like_sf"/>
</dbReference>
<organism evidence="2 3">
    <name type="scientific">Streptomyces variegatus</name>
    <dbReference type="NCBI Taxonomy" id="284040"/>
    <lineage>
        <taxon>Bacteria</taxon>
        <taxon>Bacillati</taxon>
        <taxon>Actinomycetota</taxon>
        <taxon>Actinomycetes</taxon>
        <taxon>Kitasatosporales</taxon>
        <taxon>Streptomycetaceae</taxon>
        <taxon>Streptomyces</taxon>
    </lineage>
</organism>
<proteinExistence type="predicted"/>
<dbReference type="Gene3D" id="1.10.1200.10">
    <property type="entry name" value="ACP-like"/>
    <property type="match status" value="1"/>
</dbReference>
<dbReference type="STRING" id="284040.UK15_38190"/>
<sequence>MNDIERRIADIMLTKLRERDPSLGYDDLERPVGDLDLDSLDIVELTQLLERELQVKADLRETASFGLLQDFTAYFVKLAEQ</sequence>
<comment type="caution">
    <text evidence="2">The sequence shown here is derived from an EMBL/GenBank/DDBJ whole genome shotgun (WGS) entry which is preliminary data.</text>
</comment>
<dbReference type="Proteomes" id="UP000034786">
    <property type="component" value="Unassembled WGS sequence"/>
</dbReference>
<keyword evidence="3" id="KW-1185">Reference proteome</keyword>
<gene>
    <name evidence="2" type="ORF">UK15_38190</name>
</gene>
<dbReference type="Pfam" id="PF00550">
    <property type="entry name" value="PP-binding"/>
    <property type="match status" value="1"/>
</dbReference>
<accession>A0A0M2GBG1</accession>
<dbReference type="PROSITE" id="PS50075">
    <property type="entry name" value="CARRIER"/>
    <property type="match status" value="1"/>
</dbReference>
<feature type="domain" description="Carrier" evidence="1">
    <location>
        <begin position="1"/>
        <end position="79"/>
    </location>
</feature>
<dbReference type="AlphaFoldDB" id="A0A0M2GBG1"/>
<dbReference type="InterPro" id="IPR009081">
    <property type="entry name" value="PP-bd_ACP"/>
</dbReference>
<dbReference type="PATRIC" id="fig|284040.3.peg.7533"/>
<protein>
    <recommendedName>
        <fullName evidence="1">Carrier domain-containing protein</fullName>
    </recommendedName>
</protein>